<dbReference type="Proteomes" id="UP000799770">
    <property type="component" value="Unassembled WGS sequence"/>
</dbReference>
<evidence type="ECO:0000313" key="2">
    <source>
        <dbReference type="Proteomes" id="UP000799770"/>
    </source>
</evidence>
<dbReference type="EMBL" id="ML977311">
    <property type="protein sequence ID" value="KAF2122065.1"/>
    <property type="molecule type" value="Genomic_DNA"/>
</dbReference>
<evidence type="ECO:0000313" key="1">
    <source>
        <dbReference type="EMBL" id="KAF2122065.1"/>
    </source>
</evidence>
<keyword evidence="2" id="KW-1185">Reference proteome</keyword>
<dbReference type="AlphaFoldDB" id="A0A6A5ZSM0"/>
<reference evidence="1" key="1">
    <citation type="journal article" date="2020" name="Stud. Mycol.">
        <title>101 Dothideomycetes genomes: a test case for predicting lifestyles and emergence of pathogens.</title>
        <authorList>
            <person name="Haridas S."/>
            <person name="Albert R."/>
            <person name="Binder M."/>
            <person name="Bloem J."/>
            <person name="Labutti K."/>
            <person name="Salamov A."/>
            <person name="Andreopoulos B."/>
            <person name="Baker S."/>
            <person name="Barry K."/>
            <person name="Bills G."/>
            <person name="Bluhm B."/>
            <person name="Cannon C."/>
            <person name="Castanera R."/>
            <person name="Culley D."/>
            <person name="Daum C."/>
            <person name="Ezra D."/>
            <person name="Gonzalez J."/>
            <person name="Henrissat B."/>
            <person name="Kuo A."/>
            <person name="Liang C."/>
            <person name="Lipzen A."/>
            <person name="Lutzoni F."/>
            <person name="Magnuson J."/>
            <person name="Mondo S."/>
            <person name="Nolan M."/>
            <person name="Ohm R."/>
            <person name="Pangilinan J."/>
            <person name="Park H.-J."/>
            <person name="Ramirez L."/>
            <person name="Alfaro M."/>
            <person name="Sun H."/>
            <person name="Tritt A."/>
            <person name="Yoshinaga Y."/>
            <person name="Zwiers L.-H."/>
            <person name="Turgeon B."/>
            <person name="Goodwin S."/>
            <person name="Spatafora J."/>
            <person name="Crous P."/>
            <person name="Grigoriev I."/>
        </authorList>
    </citation>
    <scope>NUCLEOTIDE SEQUENCE</scope>
    <source>
        <strain evidence="1">CBS 627.86</strain>
    </source>
</reference>
<evidence type="ECO:0008006" key="3">
    <source>
        <dbReference type="Google" id="ProtNLM"/>
    </source>
</evidence>
<dbReference type="OrthoDB" id="3558752at2759"/>
<sequence length="159" mass="18115">MAEALAGLGLAANIAQFVGLSMQLLLQGKEIYDSISGTREEYDELELMVTQTQSLIEDIIQADQDVQNAANTLTARTQLPSRLEREIRQLATQCHPILDRLLGMLSDLKIPKDARFRTWQAVKQTFRHAGKKKDLQELKERLFDLDLQLRNRISLLLQV</sequence>
<accession>A0A6A5ZSM0</accession>
<organism evidence="1 2">
    <name type="scientific">Lophiotrema nucula</name>
    <dbReference type="NCBI Taxonomy" id="690887"/>
    <lineage>
        <taxon>Eukaryota</taxon>
        <taxon>Fungi</taxon>
        <taxon>Dikarya</taxon>
        <taxon>Ascomycota</taxon>
        <taxon>Pezizomycotina</taxon>
        <taxon>Dothideomycetes</taxon>
        <taxon>Pleosporomycetidae</taxon>
        <taxon>Pleosporales</taxon>
        <taxon>Lophiotremataceae</taxon>
        <taxon>Lophiotrema</taxon>
    </lineage>
</organism>
<gene>
    <name evidence="1" type="ORF">BDV96DRAFT_136942</name>
</gene>
<proteinExistence type="predicted"/>
<protein>
    <recommendedName>
        <fullName evidence="3">NACHT-NTPase and P-loop NTPases N-terminal domain-containing protein</fullName>
    </recommendedName>
</protein>
<name>A0A6A5ZSM0_9PLEO</name>